<dbReference type="InterPro" id="IPR020449">
    <property type="entry name" value="Tscrpt_reg_AraC-type_HTH"/>
</dbReference>
<dbReference type="Gene3D" id="1.10.10.60">
    <property type="entry name" value="Homeodomain-like"/>
    <property type="match status" value="2"/>
</dbReference>
<dbReference type="PANTHER" id="PTHR42713:SF3">
    <property type="entry name" value="TRANSCRIPTIONAL REGULATORY PROTEIN HPTR"/>
    <property type="match status" value="1"/>
</dbReference>
<dbReference type="Gene3D" id="3.40.50.2300">
    <property type="match status" value="1"/>
</dbReference>
<dbReference type="Pfam" id="PF12833">
    <property type="entry name" value="HTH_18"/>
    <property type="match status" value="1"/>
</dbReference>
<evidence type="ECO:0000256" key="4">
    <source>
        <dbReference type="ARBA" id="ARBA00023012"/>
    </source>
</evidence>
<gene>
    <name evidence="8" type="ORF">CHH57_07760</name>
</gene>
<evidence type="ECO:0000256" key="7">
    <source>
        <dbReference type="ARBA" id="ARBA00023163"/>
    </source>
</evidence>
<dbReference type="SUPFAM" id="SSF46689">
    <property type="entry name" value="Homeodomain-like"/>
    <property type="match status" value="2"/>
</dbReference>
<name>A0A268FEN3_NIACI</name>
<reference evidence="8 9" key="1">
    <citation type="submission" date="2017-07" db="EMBL/GenBank/DDBJ databases">
        <title>Isolation and whole genome analysis of endospore-forming bacteria from heroin.</title>
        <authorList>
            <person name="Kalinowski J."/>
            <person name="Ahrens B."/>
            <person name="Al-Dilaimi A."/>
            <person name="Winkler A."/>
            <person name="Wibberg D."/>
            <person name="Schleenbecker U."/>
            <person name="Ruckert C."/>
            <person name="Wolfel R."/>
            <person name="Grass G."/>
        </authorList>
    </citation>
    <scope>NUCLEOTIDE SEQUENCE [LARGE SCALE GENOMIC DNA]</scope>
    <source>
        <strain evidence="8 9">7521-2</strain>
    </source>
</reference>
<organism evidence="8 9">
    <name type="scientific">Niallia circulans</name>
    <name type="common">Bacillus circulans</name>
    <dbReference type="NCBI Taxonomy" id="1397"/>
    <lineage>
        <taxon>Bacteria</taxon>
        <taxon>Bacillati</taxon>
        <taxon>Bacillota</taxon>
        <taxon>Bacilli</taxon>
        <taxon>Bacillales</taxon>
        <taxon>Bacillaceae</taxon>
        <taxon>Niallia</taxon>
    </lineage>
</organism>
<dbReference type="SUPFAM" id="SSF52172">
    <property type="entry name" value="CheY-like"/>
    <property type="match status" value="1"/>
</dbReference>
<protein>
    <submittedName>
        <fullName evidence="8">Uncharacterized protein</fullName>
    </submittedName>
</protein>
<dbReference type="InterPro" id="IPR051552">
    <property type="entry name" value="HptR"/>
</dbReference>
<keyword evidence="3" id="KW-0597">Phosphoprotein</keyword>
<evidence type="ECO:0000256" key="1">
    <source>
        <dbReference type="ARBA" id="ARBA00004496"/>
    </source>
</evidence>
<accession>A0A268FEN3</accession>
<evidence type="ECO:0000256" key="5">
    <source>
        <dbReference type="ARBA" id="ARBA00023015"/>
    </source>
</evidence>
<dbReference type="InterPro" id="IPR011006">
    <property type="entry name" value="CheY-like_superfamily"/>
</dbReference>
<dbReference type="SMART" id="SM00342">
    <property type="entry name" value="HTH_ARAC"/>
    <property type="match status" value="1"/>
</dbReference>
<dbReference type="InterPro" id="IPR009057">
    <property type="entry name" value="Homeodomain-like_sf"/>
</dbReference>
<sequence>MYRILIADDEKDERSVIRFLLDKFHFQLDIVEAANGKDAIHLLEKESIDILFTDVKMPFVNGIDLAKVAKSINPNIQLIFFSGHDDFDFVKNALSLRAVDYILKPVNPNELKQTIASVIKNMEQRNQELKKEKSNIAFLKNHLLYRLLNGTSIDALKNEYPFIDMDYLYAYSRMILMQFEEPFFDKLLKEETSLLFAQIKQCMEGLSFDYLHLNPYQLLLLIKKPIEHTEIRLIAKNIHQQIHSALGIHGYFSISEEVEAPEKIPERFKQIEYYLEDRFFYKDNYLYPIECGKFEQEEYLEQDENLLLSIQNAIQYVDTFSFRLSLDALFQKYQSKKQISHIYVRYLFSRLLQILCNALPEYKETILNKKISAIYKCTHFSEIEQIIEEVKRSVLSFLEKKEKSPKHVIHIVMQYIHEHYAEDLSLNILADKVYLSPRYLSDVFIQETGSGINKYIKQVRMDAAKNLLIHTNMKINDICKQVGYQNISYFVRTFRESFGLSPEKFRQSNGNTKEKTN</sequence>
<dbReference type="GO" id="GO:0005737">
    <property type="term" value="C:cytoplasm"/>
    <property type="evidence" value="ECO:0007669"/>
    <property type="project" value="UniProtKB-SubCell"/>
</dbReference>
<evidence type="ECO:0000313" key="9">
    <source>
        <dbReference type="Proteomes" id="UP000216961"/>
    </source>
</evidence>
<dbReference type="RefSeq" id="WP_095329696.1">
    <property type="nucleotide sequence ID" value="NZ_CP026031.1"/>
</dbReference>
<dbReference type="SMART" id="SM00448">
    <property type="entry name" value="REC"/>
    <property type="match status" value="1"/>
</dbReference>
<evidence type="ECO:0000256" key="3">
    <source>
        <dbReference type="ARBA" id="ARBA00022553"/>
    </source>
</evidence>
<keyword evidence="2" id="KW-0963">Cytoplasm</keyword>
<dbReference type="GO" id="GO:0003700">
    <property type="term" value="F:DNA-binding transcription factor activity"/>
    <property type="evidence" value="ECO:0007669"/>
    <property type="project" value="InterPro"/>
</dbReference>
<dbReference type="GO" id="GO:0000160">
    <property type="term" value="P:phosphorelay signal transduction system"/>
    <property type="evidence" value="ECO:0007669"/>
    <property type="project" value="UniProtKB-KW"/>
</dbReference>
<keyword evidence="7" id="KW-0804">Transcription</keyword>
<dbReference type="GO" id="GO:0043565">
    <property type="term" value="F:sequence-specific DNA binding"/>
    <property type="evidence" value="ECO:0007669"/>
    <property type="project" value="InterPro"/>
</dbReference>
<dbReference type="PROSITE" id="PS01124">
    <property type="entry name" value="HTH_ARAC_FAMILY_2"/>
    <property type="match status" value="1"/>
</dbReference>
<proteinExistence type="predicted"/>
<dbReference type="Proteomes" id="UP000216961">
    <property type="component" value="Unassembled WGS sequence"/>
</dbReference>
<dbReference type="InterPro" id="IPR001789">
    <property type="entry name" value="Sig_transdc_resp-reg_receiver"/>
</dbReference>
<evidence type="ECO:0000313" key="8">
    <source>
        <dbReference type="EMBL" id="PAD83838.1"/>
    </source>
</evidence>
<keyword evidence="6" id="KW-0238">DNA-binding</keyword>
<dbReference type="KEGG" id="bcir:C2I06_15370"/>
<dbReference type="PROSITE" id="PS50110">
    <property type="entry name" value="RESPONSE_REGULATORY"/>
    <property type="match status" value="1"/>
</dbReference>
<dbReference type="AlphaFoldDB" id="A0A268FEN3"/>
<keyword evidence="4" id="KW-0902">Two-component regulatory system</keyword>
<dbReference type="EMBL" id="NPBQ01000046">
    <property type="protein sequence ID" value="PAD83838.1"/>
    <property type="molecule type" value="Genomic_DNA"/>
</dbReference>
<evidence type="ECO:0000256" key="6">
    <source>
        <dbReference type="ARBA" id="ARBA00023125"/>
    </source>
</evidence>
<dbReference type="Pfam" id="PF00072">
    <property type="entry name" value="Response_reg"/>
    <property type="match status" value="1"/>
</dbReference>
<comment type="subcellular location">
    <subcellularLocation>
        <location evidence="1">Cytoplasm</location>
    </subcellularLocation>
</comment>
<dbReference type="InterPro" id="IPR018060">
    <property type="entry name" value="HTH_AraC"/>
</dbReference>
<keyword evidence="5" id="KW-0805">Transcription regulation</keyword>
<dbReference type="PRINTS" id="PR00032">
    <property type="entry name" value="HTHARAC"/>
</dbReference>
<dbReference type="CDD" id="cd17536">
    <property type="entry name" value="REC_YesN-like"/>
    <property type="match status" value="1"/>
</dbReference>
<comment type="caution">
    <text evidence="8">The sequence shown here is derived from an EMBL/GenBank/DDBJ whole genome shotgun (WGS) entry which is preliminary data.</text>
</comment>
<dbReference type="PANTHER" id="PTHR42713">
    <property type="entry name" value="HISTIDINE KINASE-RELATED"/>
    <property type="match status" value="1"/>
</dbReference>
<evidence type="ECO:0000256" key="2">
    <source>
        <dbReference type="ARBA" id="ARBA00022490"/>
    </source>
</evidence>